<dbReference type="PANTHER" id="PTHR33908:SF11">
    <property type="entry name" value="MEMBRANE PROTEIN"/>
    <property type="match status" value="1"/>
</dbReference>
<proteinExistence type="predicted"/>
<evidence type="ECO:0000256" key="8">
    <source>
        <dbReference type="SAM" id="Phobius"/>
    </source>
</evidence>
<protein>
    <recommendedName>
        <fullName evidence="9">Glycosyltransferase RgtA/B/C/D-like domain-containing protein</fullName>
    </recommendedName>
</protein>
<dbReference type="GO" id="GO:0009103">
    <property type="term" value="P:lipopolysaccharide biosynthetic process"/>
    <property type="evidence" value="ECO:0007669"/>
    <property type="project" value="UniProtKB-ARBA"/>
</dbReference>
<dbReference type="EMBL" id="MFDM01000034">
    <property type="protein sequence ID" value="OGE41631.1"/>
    <property type="molecule type" value="Genomic_DNA"/>
</dbReference>
<feature type="transmembrane region" description="Helical" evidence="8">
    <location>
        <begin position="174"/>
        <end position="206"/>
    </location>
</feature>
<feature type="transmembrane region" description="Helical" evidence="8">
    <location>
        <begin position="288"/>
        <end position="306"/>
    </location>
</feature>
<comment type="caution">
    <text evidence="10">The sequence shown here is derived from an EMBL/GenBank/DDBJ whole genome shotgun (WGS) entry which is preliminary data.</text>
</comment>
<feature type="transmembrane region" description="Helical" evidence="8">
    <location>
        <begin position="125"/>
        <end position="145"/>
    </location>
</feature>
<evidence type="ECO:0000259" key="9">
    <source>
        <dbReference type="Pfam" id="PF13231"/>
    </source>
</evidence>
<keyword evidence="4" id="KW-0808">Transferase</keyword>
<feature type="transmembrane region" description="Helical" evidence="8">
    <location>
        <begin position="218"/>
        <end position="237"/>
    </location>
</feature>
<dbReference type="InterPro" id="IPR038731">
    <property type="entry name" value="RgtA/B/C-like"/>
</dbReference>
<comment type="subcellular location">
    <subcellularLocation>
        <location evidence="1">Cell membrane</location>
        <topology evidence="1">Multi-pass membrane protein</topology>
    </subcellularLocation>
</comment>
<evidence type="ECO:0000256" key="1">
    <source>
        <dbReference type="ARBA" id="ARBA00004651"/>
    </source>
</evidence>
<sequence>MIVVEPMFKTKLKPSRILFVLICLLFLFTRLYKISEIPPSVYWDEASIGYNAYSVLKTGKDEWGEFLPIHFRAFGEFKLPVYIYSVILFVQIFGLNEFSVRIPAVLFSLGSIILTYLLAKKLSSSEAVGLFSATLMTISPWFFIFSRTGFEVTAGLMFYLLGILLFLHKLNGKFFLLSVISFILSAYSYNSFRILSPLTLLVLVLINKDNVIPLMWKSTLWIVVSFTISLLAVWPIWKLYVYDAGISRFQAVSELTASVVVKNYLAHFDPYFLFIQGDNNSRHQQQGFGQLYLAELILIIAGLIYVLRSKLRYKWLPVVLIFLAPIPAAITKESPHALRSLSMAPFINIVSALGLVYLMQFFKRRILINAIVVAIFLIFFINYIINFIIIYPLKSENFWQLSYKKIFTDPKLQINDQEKIYISDRFGQPYIFALFYLKYDPEKFRMEVARNSVDKWGFSTVKSFGKFEFGDYR</sequence>
<feature type="transmembrane region" description="Helical" evidence="8">
    <location>
        <begin position="342"/>
        <end position="359"/>
    </location>
</feature>
<evidence type="ECO:0000256" key="2">
    <source>
        <dbReference type="ARBA" id="ARBA00022475"/>
    </source>
</evidence>
<feature type="domain" description="Glycosyltransferase RgtA/B/C/D-like" evidence="9">
    <location>
        <begin position="80"/>
        <end position="236"/>
    </location>
</feature>
<keyword evidence="5 8" id="KW-0812">Transmembrane</keyword>
<keyword evidence="2" id="KW-1003">Cell membrane</keyword>
<dbReference type="AlphaFoldDB" id="A0A1F5KLZ1"/>
<evidence type="ECO:0000256" key="5">
    <source>
        <dbReference type="ARBA" id="ARBA00022692"/>
    </source>
</evidence>
<gene>
    <name evidence="10" type="ORF">A3B45_03510</name>
</gene>
<dbReference type="GO" id="GO:0005886">
    <property type="term" value="C:plasma membrane"/>
    <property type="evidence" value="ECO:0007669"/>
    <property type="project" value="UniProtKB-SubCell"/>
</dbReference>
<feature type="transmembrane region" description="Helical" evidence="8">
    <location>
        <begin position="313"/>
        <end position="330"/>
    </location>
</feature>
<feature type="transmembrane region" description="Helical" evidence="8">
    <location>
        <begin position="152"/>
        <end position="168"/>
    </location>
</feature>
<evidence type="ECO:0000256" key="4">
    <source>
        <dbReference type="ARBA" id="ARBA00022679"/>
    </source>
</evidence>
<keyword evidence="6 8" id="KW-1133">Transmembrane helix</keyword>
<keyword evidence="3" id="KW-0328">Glycosyltransferase</keyword>
<dbReference type="InterPro" id="IPR050297">
    <property type="entry name" value="LipidA_mod_glycosyltrf_83"/>
</dbReference>
<name>A0A1F5KLZ1_9BACT</name>
<feature type="transmembrane region" description="Helical" evidence="8">
    <location>
        <begin position="366"/>
        <end position="393"/>
    </location>
</feature>
<evidence type="ECO:0000256" key="7">
    <source>
        <dbReference type="ARBA" id="ARBA00023136"/>
    </source>
</evidence>
<dbReference type="Proteomes" id="UP000178565">
    <property type="component" value="Unassembled WGS sequence"/>
</dbReference>
<organism evidence="10 11">
    <name type="scientific">Candidatus Daviesbacteria bacterium RIFCSPLOWO2_01_FULL_39_12</name>
    <dbReference type="NCBI Taxonomy" id="1797785"/>
    <lineage>
        <taxon>Bacteria</taxon>
        <taxon>Candidatus Daviesiibacteriota</taxon>
    </lineage>
</organism>
<feature type="transmembrane region" description="Helical" evidence="8">
    <location>
        <begin position="102"/>
        <end position="119"/>
    </location>
</feature>
<feature type="transmembrane region" description="Helical" evidence="8">
    <location>
        <begin position="77"/>
        <end position="95"/>
    </location>
</feature>
<evidence type="ECO:0000313" key="10">
    <source>
        <dbReference type="EMBL" id="OGE41631.1"/>
    </source>
</evidence>
<evidence type="ECO:0000313" key="11">
    <source>
        <dbReference type="Proteomes" id="UP000178565"/>
    </source>
</evidence>
<evidence type="ECO:0000256" key="3">
    <source>
        <dbReference type="ARBA" id="ARBA00022676"/>
    </source>
</evidence>
<dbReference type="Pfam" id="PF13231">
    <property type="entry name" value="PMT_2"/>
    <property type="match status" value="1"/>
</dbReference>
<reference evidence="10 11" key="1">
    <citation type="journal article" date="2016" name="Nat. Commun.">
        <title>Thousands of microbial genomes shed light on interconnected biogeochemical processes in an aquifer system.</title>
        <authorList>
            <person name="Anantharaman K."/>
            <person name="Brown C.T."/>
            <person name="Hug L.A."/>
            <person name="Sharon I."/>
            <person name="Castelle C.J."/>
            <person name="Probst A.J."/>
            <person name="Thomas B.C."/>
            <person name="Singh A."/>
            <person name="Wilkins M.J."/>
            <person name="Karaoz U."/>
            <person name="Brodie E.L."/>
            <person name="Williams K.H."/>
            <person name="Hubbard S.S."/>
            <person name="Banfield J.F."/>
        </authorList>
    </citation>
    <scope>NUCLEOTIDE SEQUENCE [LARGE SCALE GENOMIC DNA]</scope>
</reference>
<evidence type="ECO:0000256" key="6">
    <source>
        <dbReference type="ARBA" id="ARBA00022989"/>
    </source>
</evidence>
<dbReference type="PANTHER" id="PTHR33908">
    <property type="entry name" value="MANNOSYLTRANSFERASE YKCB-RELATED"/>
    <property type="match status" value="1"/>
</dbReference>
<dbReference type="STRING" id="1797785.A3B45_03510"/>
<dbReference type="GO" id="GO:0016763">
    <property type="term" value="F:pentosyltransferase activity"/>
    <property type="evidence" value="ECO:0007669"/>
    <property type="project" value="TreeGrafter"/>
</dbReference>
<accession>A0A1F5KLZ1</accession>
<keyword evidence="7 8" id="KW-0472">Membrane</keyword>